<keyword evidence="4" id="KW-1185">Reference proteome</keyword>
<dbReference type="Proteomes" id="UP000638648">
    <property type="component" value="Unassembled WGS sequence"/>
</dbReference>
<sequence length="85" mass="8798">MILLFLHRLSPRVRLIAGMALVVAGLALVALSTVYVGLLNHGIGLAVIGAVMCVSGAVGRRRARRAAAQPSVDGEVTHAGSARDR</sequence>
<dbReference type="AlphaFoldDB" id="A0A927N0R2"/>
<feature type="transmembrane region" description="Helical" evidence="2">
    <location>
        <begin position="12"/>
        <end position="36"/>
    </location>
</feature>
<name>A0A927N0R2_9ACTN</name>
<organism evidence="3 4">
    <name type="scientific">Actinopolymorpha pittospori</name>
    <dbReference type="NCBI Taxonomy" id="648752"/>
    <lineage>
        <taxon>Bacteria</taxon>
        <taxon>Bacillati</taxon>
        <taxon>Actinomycetota</taxon>
        <taxon>Actinomycetes</taxon>
        <taxon>Propionibacteriales</taxon>
        <taxon>Actinopolymorphaceae</taxon>
        <taxon>Actinopolymorpha</taxon>
    </lineage>
</organism>
<feature type="transmembrane region" description="Helical" evidence="2">
    <location>
        <begin position="42"/>
        <end position="59"/>
    </location>
</feature>
<keyword evidence="2" id="KW-1133">Transmembrane helix</keyword>
<evidence type="ECO:0000313" key="4">
    <source>
        <dbReference type="Proteomes" id="UP000638648"/>
    </source>
</evidence>
<proteinExistence type="predicted"/>
<dbReference type="RefSeq" id="WP_192753566.1">
    <property type="nucleotide sequence ID" value="NZ_BAABJL010000131.1"/>
</dbReference>
<evidence type="ECO:0000256" key="1">
    <source>
        <dbReference type="SAM" id="MobiDB-lite"/>
    </source>
</evidence>
<comment type="caution">
    <text evidence="3">The sequence shown here is derived from an EMBL/GenBank/DDBJ whole genome shotgun (WGS) entry which is preliminary data.</text>
</comment>
<gene>
    <name evidence="3" type="ORF">HEB94_006999</name>
</gene>
<keyword evidence="2" id="KW-0812">Transmembrane</keyword>
<feature type="region of interest" description="Disordered" evidence="1">
    <location>
        <begin position="66"/>
        <end position="85"/>
    </location>
</feature>
<evidence type="ECO:0000313" key="3">
    <source>
        <dbReference type="EMBL" id="MBE1610151.1"/>
    </source>
</evidence>
<accession>A0A927N0R2</accession>
<protein>
    <submittedName>
        <fullName evidence="3">Drug/metabolite transporter (DMT)-like permease</fullName>
    </submittedName>
</protein>
<dbReference type="EMBL" id="JADBEM010000001">
    <property type="protein sequence ID" value="MBE1610151.1"/>
    <property type="molecule type" value="Genomic_DNA"/>
</dbReference>
<keyword evidence="2" id="KW-0472">Membrane</keyword>
<evidence type="ECO:0000256" key="2">
    <source>
        <dbReference type="SAM" id="Phobius"/>
    </source>
</evidence>
<reference evidence="3" key="1">
    <citation type="submission" date="2020-10" db="EMBL/GenBank/DDBJ databases">
        <title>Sequencing the genomes of 1000 actinobacteria strains.</title>
        <authorList>
            <person name="Klenk H.-P."/>
        </authorList>
    </citation>
    <scope>NUCLEOTIDE SEQUENCE</scope>
    <source>
        <strain evidence="3">DSM 45354</strain>
    </source>
</reference>